<gene>
    <name evidence="2" type="ORF">C6Y40_11265</name>
</gene>
<sequence length="66" mass="8100">MHLDYERYRHHLTQYQLPSIREEEIMDYLWHFLTKQVDIAFDDFQPPKDSGQLDTDNLQSHNQTLH</sequence>
<dbReference type="EMBL" id="PVNP01000112">
    <property type="protein sequence ID" value="PRO73486.1"/>
    <property type="molecule type" value="Genomic_DNA"/>
</dbReference>
<organism evidence="2 3">
    <name type="scientific">Alteromonas alba</name>
    <dbReference type="NCBI Taxonomy" id="2079529"/>
    <lineage>
        <taxon>Bacteria</taxon>
        <taxon>Pseudomonadati</taxon>
        <taxon>Pseudomonadota</taxon>
        <taxon>Gammaproteobacteria</taxon>
        <taxon>Alteromonadales</taxon>
        <taxon>Alteromonadaceae</taxon>
        <taxon>Alteromonas/Salinimonas group</taxon>
        <taxon>Alteromonas</taxon>
    </lineage>
</organism>
<feature type="region of interest" description="Disordered" evidence="1">
    <location>
        <begin position="44"/>
        <end position="66"/>
    </location>
</feature>
<evidence type="ECO:0000313" key="2">
    <source>
        <dbReference type="EMBL" id="PRO73486.1"/>
    </source>
</evidence>
<proteinExistence type="predicted"/>
<name>A0A2S9VAL3_9ALTE</name>
<evidence type="ECO:0000256" key="1">
    <source>
        <dbReference type="SAM" id="MobiDB-lite"/>
    </source>
</evidence>
<dbReference type="AlphaFoldDB" id="A0A2S9VAL3"/>
<accession>A0A2S9VAL3</accession>
<comment type="caution">
    <text evidence="2">The sequence shown here is derived from an EMBL/GenBank/DDBJ whole genome shotgun (WGS) entry which is preliminary data.</text>
</comment>
<reference evidence="3" key="1">
    <citation type="journal article" date="2020" name="Int. J. Syst. Evol. Microbiol.">
        <title>Alteromonas alba sp. nov., a marine bacterium isolated from the seawater of the West Pacific Ocean.</title>
        <authorList>
            <person name="Sun C."/>
            <person name="Wu Y.-H."/>
            <person name="Xamxidin M."/>
            <person name="Cheng H."/>
            <person name="Xu X.-W."/>
        </authorList>
    </citation>
    <scope>NUCLEOTIDE SEQUENCE [LARGE SCALE GENOMIC DNA]</scope>
    <source>
        <strain evidence="3">190</strain>
    </source>
</reference>
<keyword evidence="3" id="KW-1185">Reference proteome</keyword>
<dbReference type="Proteomes" id="UP000238949">
    <property type="component" value="Unassembled WGS sequence"/>
</dbReference>
<protein>
    <submittedName>
        <fullName evidence="2">Uncharacterized protein</fullName>
    </submittedName>
</protein>
<dbReference type="RefSeq" id="WP_105934673.1">
    <property type="nucleotide sequence ID" value="NZ_PVNP01000112.1"/>
</dbReference>
<feature type="compositionally biased region" description="Polar residues" evidence="1">
    <location>
        <begin position="52"/>
        <end position="66"/>
    </location>
</feature>
<evidence type="ECO:0000313" key="3">
    <source>
        <dbReference type="Proteomes" id="UP000238949"/>
    </source>
</evidence>